<dbReference type="PANTHER" id="PTHR43674:SF16">
    <property type="entry name" value="CARBON-NITROGEN FAMILY, PUTATIVE (AFU_ORTHOLOGUE AFUA_5G02350)-RELATED"/>
    <property type="match status" value="1"/>
</dbReference>
<dbReference type="Gene3D" id="3.60.110.10">
    <property type="entry name" value="Carbon-nitrogen hydrolase"/>
    <property type="match status" value="1"/>
</dbReference>
<keyword evidence="1 3" id="KW-0378">Hydrolase</keyword>
<dbReference type="RefSeq" id="WP_179751791.1">
    <property type="nucleotide sequence ID" value="NZ_JACCBU010000001.1"/>
</dbReference>
<dbReference type="EMBL" id="JACCBU010000001">
    <property type="protein sequence ID" value="NYE71559.1"/>
    <property type="molecule type" value="Genomic_DNA"/>
</dbReference>
<dbReference type="PANTHER" id="PTHR43674">
    <property type="entry name" value="NITRILASE C965.09-RELATED"/>
    <property type="match status" value="1"/>
</dbReference>
<dbReference type="GO" id="GO:0016811">
    <property type="term" value="F:hydrolase activity, acting on carbon-nitrogen (but not peptide) bonds, in linear amides"/>
    <property type="evidence" value="ECO:0007669"/>
    <property type="project" value="TreeGrafter"/>
</dbReference>
<reference evidence="3 4" key="1">
    <citation type="submission" date="2020-07" db="EMBL/GenBank/DDBJ databases">
        <title>Sequencing the genomes of 1000 actinobacteria strains.</title>
        <authorList>
            <person name="Klenk H.-P."/>
        </authorList>
    </citation>
    <scope>NUCLEOTIDE SEQUENCE [LARGE SCALE GENOMIC DNA]</scope>
    <source>
        <strain evidence="3 4">DSM 22083</strain>
    </source>
</reference>
<comment type="caution">
    <text evidence="3">The sequence shown here is derived from an EMBL/GenBank/DDBJ whole genome shotgun (WGS) entry which is preliminary data.</text>
</comment>
<protein>
    <submittedName>
        <fullName evidence="3">Putative amidohydrolase</fullName>
    </submittedName>
</protein>
<accession>A0A7Y9I781</accession>
<dbReference type="Pfam" id="PF00795">
    <property type="entry name" value="CN_hydrolase"/>
    <property type="match status" value="1"/>
</dbReference>
<dbReference type="InterPro" id="IPR003010">
    <property type="entry name" value="C-N_Hydrolase"/>
</dbReference>
<dbReference type="SUPFAM" id="SSF56317">
    <property type="entry name" value="Carbon-nitrogen hydrolase"/>
    <property type="match status" value="1"/>
</dbReference>
<feature type="domain" description="CN hydrolase" evidence="2">
    <location>
        <begin position="16"/>
        <end position="267"/>
    </location>
</feature>
<evidence type="ECO:0000313" key="3">
    <source>
        <dbReference type="EMBL" id="NYE71559.1"/>
    </source>
</evidence>
<name>A0A7Y9I781_9ACTN</name>
<dbReference type="PROSITE" id="PS50263">
    <property type="entry name" value="CN_HYDROLASE"/>
    <property type="match status" value="1"/>
</dbReference>
<proteinExistence type="predicted"/>
<dbReference type="CDD" id="cd07197">
    <property type="entry name" value="nitrilase"/>
    <property type="match status" value="1"/>
</dbReference>
<gene>
    <name evidence="3" type="ORF">BKA15_002888</name>
</gene>
<evidence type="ECO:0000313" key="4">
    <source>
        <dbReference type="Proteomes" id="UP000569914"/>
    </source>
</evidence>
<dbReference type="InterPro" id="IPR036526">
    <property type="entry name" value="C-N_Hydrolase_sf"/>
</dbReference>
<dbReference type="AlphaFoldDB" id="A0A7Y9I781"/>
<dbReference type="Proteomes" id="UP000569914">
    <property type="component" value="Unassembled WGS sequence"/>
</dbReference>
<organism evidence="3 4">
    <name type="scientific">Microlunatus parietis</name>
    <dbReference type="NCBI Taxonomy" id="682979"/>
    <lineage>
        <taxon>Bacteria</taxon>
        <taxon>Bacillati</taxon>
        <taxon>Actinomycetota</taxon>
        <taxon>Actinomycetes</taxon>
        <taxon>Propionibacteriales</taxon>
        <taxon>Propionibacteriaceae</taxon>
        <taxon>Microlunatus</taxon>
    </lineage>
</organism>
<evidence type="ECO:0000259" key="2">
    <source>
        <dbReference type="PROSITE" id="PS50263"/>
    </source>
</evidence>
<dbReference type="InterPro" id="IPR050345">
    <property type="entry name" value="Aliph_Amidase/BUP"/>
</dbReference>
<keyword evidence="4" id="KW-1185">Reference proteome</keyword>
<sequence>MSTASLNRTGAGEILLRFGVAQTTFREDPLDPDGFRAAGAEVRTLLAQAKEQGARLVLFQEGTLCFPAKRRLSSDPDRMVEADWSRFNWAALGEELEAIAGTAADLGIWAVLGVPQPSGGTRPYTGLLVIDDAGATVGHYGERVMSRTKTDFLYRPGEQPMMITVDGVRFGLASGLEALFPSVFERYAAQGADAVLFATGGRGEAKQGQWLVEQAIAHARGQLLWLGLAVTGDPATAGSGIVSASGRWVGRCEPGDRPGLVVADLTDSINPVSRAWHRESASRILAQ</sequence>
<evidence type="ECO:0000256" key="1">
    <source>
        <dbReference type="ARBA" id="ARBA00022801"/>
    </source>
</evidence>